<evidence type="ECO:0000313" key="1">
    <source>
        <dbReference type="EMBL" id="KAG5544117.1"/>
    </source>
</evidence>
<accession>A0AAV6JV97</accession>
<reference evidence="1 2" key="1">
    <citation type="submission" date="2020-08" db="EMBL/GenBank/DDBJ databases">
        <title>Plant Genome Project.</title>
        <authorList>
            <person name="Zhang R.-G."/>
        </authorList>
    </citation>
    <scope>NUCLEOTIDE SEQUENCE [LARGE SCALE GENOMIC DNA]</scope>
    <source>
        <strain evidence="1">WSP0</strain>
        <tissue evidence="1">Leaf</tissue>
    </source>
</reference>
<dbReference type="EMBL" id="JACTNZ010000006">
    <property type="protein sequence ID" value="KAG5544117.1"/>
    <property type="molecule type" value="Genomic_DNA"/>
</dbReference>
<gene>
    <name evidence="1" type="ORF">RHGRI_016761</name>
</gene>
<proteinExistence type="predicted"/>
<organism evidence="1 2">
    <name type="scientific">Rhododendron griersonianum</name>
    <dbReference type="NCBI Taxonomy" id="479676"/>
    <lineage>
        <taxon>Eukaryota</taxon>
        <taxon>Viridiplantae</taxon>
        <taxon>Streptophyta</taxon>
        <taxon>Embryophyta</taxon>
        <taxon>Tracheophyta</taxon>
        <taxon>Spermatophyta</taxon>
        <taxon>Magnoliopsida</taxon>
        <taxon>eudicotyledons</taxon>
        <taxon>Gunneridae</taxon>
        <taxon>Pentapetalae</taxon>
        <taxon>asterids</taxon>
        <taxon>Ericales</taxon>
        <taxon>Ericaceae</taxon>
        <taxon>Ericoideae</taxon>
        <taxon>Rhodoreae</taxon>
        <taxon>Rhododendron</taxon>
    </lineage>
</organism>
<sequence length="56" mass="6561">MPSIVIFCCFEIVFCDVQFAYIWNLHFGFCSGISNCFGQLQFCMQEKCYQKCIRLG</sequence>
<comment type="caution">
    <text evidence="1">The sequence shown here is derived from an EMBL/GenBank/DDBJ whole genome shotgun (WGS) entry which is preliminary data.</text>
</comment>
<protein>
    <submittedName>
        <fullName evidence="1">Uncharacterized protein</fullName>
    </submittedName>
</protein>
<dbReference type="AlphaFoldDB" id="A0AAV6JV97"/>
<evidence type="ECO:0000313" key="2">
    <source>
        <dbReference type="Proteomes" id="UP000823749"/>
    </source>
</evidence>
<dbReference type="Proteomes" id="UP000823749">
    <property type="component" value="Chromosome 6"/>
</dbReference>
<name>A0AAV6JV97_9ERIC</name>
<keyword evidence="2" id="KW-1185">Reference proteome</keyword>